<proteinExistence type="predicted"/>
<dbReference type="Pfam" id="PF12323">
    <property type="entry name" value="HTH_OrfB_IS605"/>
    <property type="match status" value="1"/>
</dbReference>
<evidence type="ECO:0000313" key="3">
    <source>
        <dbReference type="Proteomes" id="UP000175835"/>
    </source>
</evidence>
<dbReference type="AlphaFoldDB" id="A0A1D3MJ15"/>
<protein>
    <recommendedName>
        <fullName evidence="1">Transposase putative helix-turn-helix domain-containing protein</fullName>
    </recommendedName>
</protein>
<name>A0A1D3MJ15_BACMY</name>
<evidence type="ECO:0000313" key="2">
    <source>
        <dbReference type="EMBL" id="OFD99056.1"/>
    </source>
</evidence>
<gene>
    <name evidence="2" type="ORF">BWGOE11_11450</name>
</gene>
<reference evidence="2 3" key="1">
    <citation type="submission" date="2016-05" db="EMBL/GenBank/DDBJ databases">
        <title>Bacillus thuringiensis and Bacillus weihenstephanensis as novel biocontrol agents of wilt causing Verticillium species.</title>
        <authorList>
            <person name="Hollensteiner J."/>
            <person name="Wemheuer F."/>
            <person name="Harting R."/>
            <person name="Kolarzyk A."/>
            <person name="Diaz-Valerio S."/>
            <person name="Poehlein A."/>
            <person name="Brzuszkiewicz E."/>
            <person name="Nesemann K."/>
            <person name="Braus-Stromeyer S."/>
            <person name="Braus G."/>
            <person name="Daniel R."/>
            <person name="Liesegang H."/>
        </authorList>
    </citation>
    <scope>NUCLEOTIDE SEQUENCE [LARGE SCALE GENOMIC DNA]</scope>
    <source>
        <strain evidence="2 3">GOE11</strain>
    </source>
</reference>
<dbReference type="EMBL" id="LXLX01000020">
    <property type="protein sequence ID" value="OFD99056.1"/>
    <property type="molecule type" value="Genomic_DNA"/>
</dbReference>
<dbReference type="Proteomes" id="UP000175835">
    <property type="component" value="Unassembled WGS sequence"/>
</dbReference>
<evidence type="ECO:0000259" key="1">
    <source>
        <dbReference type="Pfam" id="PF12323"/>
    </source>
</evidence>
<feature type="domain" description="Transposase putative helix-turn-helix" evidence="1">
    <location>
        <begin position="1"/>
        <end position="31"/>
    </location>
</feature>
<comment type="caution">
    <text evidence="2">The sequence shown here is derived from an EMBL/GenBank/DDBJ whole genome shotgun (WGS) entry which is preliminary data.</text>
</comment>
<sequence>MLVNKAYKFCIYPNKKQEIVIAKTIGCSRFV</sequence>
<accession>A0A1D3MJ15</accession>
<organism evidence="2 3">
    <name type="scientific">Bacillus mycoides</name>
    <dbReference type="NCBI Taxonomy" id="1405"/>
    <lineage>
        <taxon>Bacteria</taxon>
        <taxon>Bacillati</taxon>
        <taxon>Bacillota</taxon>
        <taxon>Bacilli</taxon>
        <taxon>Bacillales</taxon>
        <taxon>Bacillaceae</taxon>
        <taxon>Bacillus</taxon>
        <taxon>Bacillus cereus group</taxon>
    </lineage>
</organism>
<dbReference type="InterPro" id="IPR021027">
    <property type="entry name" value="Transposase_put_HTH"/>
</dbReference>